<dbReference type="GO" id="GO:0052621">
    <property type="term" value="F:diguanylate cyclase activity"/>
    <property type="evidence" value="ECO:0007669"/>
    <property type="project" value="UniProtKB-EC"/>
</dbReference>
<dbReference type="InterPro" id="IPR029787">
    <property type="entry name" value="Nucleotide_cyclase"/>
</dbReference>
<dbReference type="InterPro" id="IPR000160">
    <property type="entry name" value="GGDEF_dom"/>
</dbReference>
<dbReference type="SUPFAM" id="SSF55073">
    <property type="entry name" value="Nucleotide cyclase"/>
    <property type="match status" value="1"/>
</dbReference>
<dbReference type="InterPro" id="IPR043128">
    <property type="entry name" value="Rev_trsase/Diguanyl_cyclase"/>
</dbReference>
<keyword evidence="4" id="KW-1185">Reference proteome</keyword>
<name>A0ABU4S3W0_9GAMM</name>
<dbReference type="Pfam" id="PF00990">
    <property type="entry name" value="GGDEF"/>
    <property type="match status" value="1"/>
</dbReference>
<dbReference type="PANTHER" id="PTHR46663:SF2">
    <property type="entry name" value="GGDEF DOMAIN-CONTAINING PROTEIN"/>
    <property type="match status" value="1"/>
</dbReference>
<evidence type="ECO:0000259" key="2">
    <source>
        <dbReference type="PROSITE" id="PS50887"/>
    </source>
</evidence>
<dbReference type="Gene3D" id="3.30.70.270">
    <property type="match status" value="1"/>
</dbReference>
<feature type="coiled-coil region" evidence="1">
    <location>
        <begin position="242"/>
        <end position="294"/>
    </location>
</feature>
<dbReference type="Proteomes" id="UP001273505">
    <property type="component" value="Unassembled WGS sequence"/>
</dbReference>
<comment type="caution">
    <text evidence="3">The sequence shown here is derived from an EMBL/GenBank/DDBJ whole genome shotgun (WGS) entry which is preliminary data.</text>
</comment>
<dbReference type="CDD" id="cd01949">
    <property type="entry name" value="GGDEF"/>
    <property type="match status" value="1"/>
</dbReference>
<dbReference type="EC" id="2.7.7.65" evidence="3"/>
<dbReference type="PANTHER" id="PTHR46663">
    <property type="entry name" value="DIGUANYLATE CYCLASE DGCT-RELATED"/>
    <property type="match status" value="1"/>
</dbReference>
<dbReference type="RefSeq" id="WP_302721711.1">
    <property type="nucleotide sequence ID" value="NZ_JAULRU010000371.1"/>
</dbReference>
<evidence type="ECO:0000256" key="1">
    <source>
        <dbReference type="SAM" id="Coils"/>
    </source>
</evidence>
<dbReference type="EMBL" id="JAXAFO010000040">
    <property type="protein sequence ID" value="MDX6851111.1"/>
    <property type="molecule type" value="Genomic_DNA"/>
</dbReference>
<feature type="domain" description="GGDEF" evidence="2">
    <location>
        <begin position="293"/>
        <end position="426"/>
    </location>
</feature>
<keyword evidence="1" id="KW-0175">Coiled coil</keyword>
<proteinExistence type="predicted"/>
<keyword evidence="3" id="KW-0808">Transferase</keyword>
<dbReference type="InterPro" id="IPR052163">
    <property type="entry name" value="DGC-Regulatory_Protein"/>
</dbReference>
<dbReference type="NCBIfam" id="TIGR00254">
    <property type="entry name" value="GGDEF"/>
    <property type="match status" value="1"/>
</dbReference>
<gene>
    <name evidence="3" type="ORF">SCD92_17165</name>
</gene>
<dbReference type="SMART" id="SM00267">
    <property type="entry name" value="GGDEF"/>
    <property type="match status" value="1"/>
</dbReference>
<dbReference type="PROSITE" id="PS50887">
    <property type="entry name" value="GGDEF"/>
    <property type="match status" value="1"/>
</dbReference>
<evidence type="ECO:0000313" key="4">
    <source>
        <dbReference type="Proteomes" id="UP001273505"/>
    </source>
</evidence>
<organism evidence="3 4">
    <name type="scientific">Gilvimarinus gilvus</name>
    <dbReference type="NCBI Taxonomy" id="3058038"/>
    <lineage>
        <taxon>Bacteria</taxon>
        <taxon>Pseudomonadati</taxon>
        <taxon>Pseudomonadota</taxon>
        <taxon>Gammaproteobacteria</taxon>
        <taxon>Cellvibrionales</taxon>
        <taxon>Cellvibrionaceae</taxon>
        <taxon>Gilvimarinus</taxon>
    </lineage>
</organism>
<sequence length="433" mass="49195">MSNSYSHLLHIRDHTELRLYELIPDVVWIFDVDEHSWWWGNQPALDFWGLDSLDALINKDLSGDTQGARERTWQTFELAQQQGLTIDPWTTYPNGKPQTLYMRHRAVLIGPDKHRAIIAYINEQVDLGETPENLLLVEAMRYTRVLVTSFDAHGHRVTENPAATAAYARVERQHNTDCEFIARFVSPKSGEACLRLALEQQGGRWTHQMLTMQGVRRHTLDIRRTRHPLTGDFLLLVVEYDVTDLQQALETAGEAKAQLQKLAHYDVLTGLPNLRLFEEKAEALLASARRLKTQVAILFIDLDGFKAVNDQYGHQCGDQLLKQVAKRLIDRSRDSDLVARIGGDEFVLLQSNAVSRQGIEHLSQKLIQLVSEPYTVDGNQVQVGVSIGVACYPEHGIEMTQLLDRADKAMYQVKQSGKSNVKFFDESNIKGKE</sequence>
<accession>A0ABU4S3W0</accession>
<protein>
    <submittedName>
        <fullName evidence="3">GGDEF domain-containing protein</fullName>
        <ecNumber evidence="3">2.7.7.65</ecNumber>
    </submittedName>
</protein>
<evidence type="ECO:0000313" key="3">
    <source>
        <dbReference type="EMBL" id="MDX6851111.1"/>
    </source>
</evidence>
<keyword evidence="3" id="KW-0548">Nucleotidyltransferase</keyword>
<reference evidence="3 4" key="1">
    <citation type="submission" date="2023-11" db="EMBL/GenBank/DDBJ databases">
        <title>Gilvimarinus fulvus sp. nov., isolated from the surface of Kelp.</title>
        <authorList>
            <person name="Sun Y.Y."/>
            <person name="Gong Y."/>
            <person name="Du Z.J."/>
        </authorList>
    </citation>
    <scope>NUCLEOTIDE SEQUENCE [LARGE SCALE GENOMIC DNA]</scope>
    <source>
        <strain evidence="3 4">SDUM040013</strain>
    </source>
</reference>